<accession>A0ABV3WGR9</accession>
<evidence type="ECO:0000313" key="3">
    <source>
        <dbReference type="EMBL" id="MEX3752398.1"/>
    </source>
</evidence>
<gene>
    <name evidence="3" type="ORF">AB3X84_20630</name>
</gene>
<organism evidence="3 4">
    <name type="scientific">Paraburkholderia phenoliruptrix</name>
    <dbReference type="NCBI Taxonomy" id="252970"/>
    <lineage>
        <taxon>Bacteria</taxon>
        <taxon>Pseudomonadati</taxon>
        <taxon>Pseudomonadota</taxon>
        <taxon>Betaproteobacteria</taxon>
        <taxon>Burkholderiales</taxon>
        <taxon>Burkholderiaceae</taxon>
        <taxon>Paraburkholderia</taxon>
    </lineage>
</organism>
<keyword evidence="4" id="KW-1185">Reference proteome</keyword>
<evidence type="ECO:0000256" key="2">
    <source>
        <dbReference type="SAM" id="MobiDB-lite"/>
    </source>
</evidence>
<dbReference type="Pfam" id="PF04185">
    <property type="entry name" value="Phosphoesterase"/>
    <property type="match status" value="1"/>
</dbReference>
<sequence>MSSWPAGVIAAGDDHNGETRTPIRHVIVIVGENRTFDHVFGTYQPAHGQSVWNLLSQGIVNADGSPGPNFKKAQQYEAQLTGPGRFSMAPSNKAPYGTLPAPNTGGSPTAASDASPPPFASHDAAVQVEGGALEASDIDQLLSGASGLPKDVKDSRVANYNALLNGPFLLQPPLYDAYMGGPVHRFYQAWQQSDCDVGHASRENPSGCLGDLFAWVETTIGAGSNGKPQPTPFNDQTTGEGSNALGFYNVNNGDMPYFAQLARQYSMSDNYHQPVMGGTGANSIMIGAADAYFYTDGNGHAATPPSDQIENPNPLPGTNNWYTQDGYSGGSYSDCSDASQPGVGPIRRYLQSLSYHPKPNCAPKHYYLLNNYNPGYNGDGTVLDRAKSPYTIPPSPVRTIGDSLLERNIPWKYYGEGWRSFIKDPSTSVYCNICNPFLYETSIMTNQQVRDTHLADLPDLYSDMQAGTLPAVSFVKPGGLLDGHPTSSKFGLYEAFVKKIVDAVKSDPKLWATTAILITTDEGGGYYDSGYIQPVDFFGDGSRIPMIAVSKYSVGGRVSHGYADHASVVKFIERNWGLPPITERSRDNLPNPVQRSDNPYVPVNSPAIGDLFDLFDFHRDSDDHAHSDGHHGGEESSGNGGKGWWPF</sequence>
<feature type="compositionally biased region" description="Low complexity" evidence="2">
    <location>
        <begin position="107"/>
        <end position="120"/>
    </location>
</feature>
<comment type="caution">
    <text evidence="3">The sequence shown here is derived from an EMBL/GenBank/DDBJ whole genome shotgun (WGS) entry which is preliminary data.</text>
</comment>
<name>A0ABV3WGR9_9BURK</name>
<feature type="region of interest" description="Disordered" evidence="2">
    <location>
        <begin position="623"/>
        <end position="647"/>
    </location>
</feature>
<feature type="compositionally biased region" description="Basic and acidic residues" evidence="2">
    <location>
        <begin position="623"/>
        <end position="634"/>
    </location>
</feature>
<dbReference type="EMBL" id="JBFPKE010000007">
    <property type="protein sequence ID" value="MEX3752398.1"/>
    <property type="molecule type" value="Genomic_DNA"/>
</dbReference>
<dbReference type="Gene3D" id="3.40.720.10">
    <property type="entry name" value="Alkaline Phosphatase, subunit A"/>
    <property type="match status" value="2"/>
</dbReference>
<evidence type="ECO:0000313" key="4">
    <source>
        <dbReference type="Proteomes" id="UP001558535"/>
    </source>
</evidence>
<dbReference type="PANTHER" id="PTHR31956:SF1">
    <property type="entry name" value="NON-SPECIFIC PHOSPHOLIPASE C1"/>
    <property type="match status" value="1"/>
</dbReference>
<reference evidence="3 4" key="1">
    <citation type="submission" date="2024-07" db="EMBL/GenBank/DDBJ databases">
        <title>A survey of Mimosa microsymbionts across Brazilian biomes reveals a high diversity of Paraburkholderia nodulating endemic species, but also that Cupriavidus is common as a symbiont of widespread species.</title>
        <authorList>
            <person name="Rouws L."/>
            <person name="Barauna A."/>
            <person name="Beukes C."/>
            <person name="Rouws J.R.C."/>
            <person name="De Faria S.M."/>
            <person name="Gross E."/>
            <person name="Bueno Dos Reis Junior F."/>
            <person name="Simon M.F."/>
            <person name="Maluk M."/>
            <person name="Odee D.W."/>
            <person name="Kenicer G."/>
            <person name="Young J.P.W."/>
            <person name="Reis V.M."/>
            <person name="Zilli J."/>
            <person name="James E.K."/>
        </authorList>
    </citation>
    <scope>NUCLEOTIDE SEQUENCE [LARGE SCALE GENOMIC DNA]</scope>
    <source>
        <strain evidence="3 4">BR14375</strain>
    </source>
</reference>
<keyword evidence="1" id="KW-0378">Hydrolase</keyword>
<protein>
    <submittedName>
        <fullName evidence="3">Alkaline phosphatase family protein</fullName>
    </submittedName>
</protein>
<feature type="region of interest" description="Disordered" evidence="2">
    <location>
        <begin position="85"/>
        <end position="120"/>
    </location>
</feature>
<dbReference type="InterPro" id="IPR007312">
    <property type="entry name" value="Phosphoesterase"/>
</dbReference>
<feature type="compositionally biased region" description="Gly residues" evidence="2">
    <location>
        <begin position="638"/>
        <end position="647"/>
    </location>
</feature>
<feature type="compositionally biased region" description="Polar residues" evidence="2">
    <location>
        <begin position="305"/>
        <end position="323"/>
    </location>
</feature>
<evidence type="ECO:0000256" key="1">
    <source>
        <dbReference type="ARBA" id="ARBA00022801"/>
    </source>
</evidence>
<dbReference type="InterPro" id="IPR017850">
    <property type="entry name" value="Alkaline_phosphatase_core_sf"/>
</dbReference>
<proteinExistence type="predicted"/>
<dbReference type="RefSeq" id="WP_310112033.1">
    <property type="nucleotide sequence ID" value="NZ_CP168530.1"/>
</dbReference>
<feature type="region of interest" description="Disordered" evidence="2">
    <location>
        <begin position="299"/>
        <end position="323"/>
    </location>
</feature>
<dbReference type="Proteomes" id="UP001558535">
    <property type="component" value="Unassembled WGS sequence"/>
</dbReference>
<dbReference type="PANTHER" id="PTHR31956">
    <property type="entry name" value="NON-SPECIFIC PHOSPHOLIPASE C4-RELATED"/>
    <property type="match status" value="1"/>
</dbReference>